<comment type="caution">
    <text evidence="2">The sequence shown here is derived from an EMBL/GenBank/DDBJ whole genome shotgun (WGS) entry which is preliminary data.</text>
</comment>
<dbReference type="InterPro" id="IPR000845">
    <property type="entry name" value="Nucleoside_phosphorylase_d"/>
</dbReference>
<reference evidence="2 3" key="1">
    <citation type="journal article" date="2019" name="Int. J. Syst. Evol. Microbiol.">
        <title>The Global Catalogue of Microorganisms (GCM) 10K type strain sequencing project: providing services to taxonomists for standard genome sequencing and annotation.</title>
        <authorList>
            <consortium name="The Broad Institute Genomics Platform"/>
            <consortium name="The Broad Institute Genome Sequencing Center for Infectious Disease"/>
            <person name="Wu L."/>
            <person name="Ma J."/>
        </authorList>
    </citation>
    <scope>NUCLEOTIDE SEQUENCE [LARGE SCALE GENOMIC DNA]</scope>
    <source>
        <strain evidence="2 3">JCM 4087</strain>
    </source>
</reference>
<accession>A0ABN3WLN4</accession>
<organism evidence="2 3">
    <name type="scientific">Streptomyces thioluteus</name>
    <dbReference type="NCBI Taxonomy" id="66431"/>
    <lineage>
        <taxon>Bacteria</taxon>
        <taxon>Bacillati</taxon>
        <taxon>Actinomycetota</taxon>
        <taxon>Actinomycetes</taxon>
        <taxon>Kitasatosporales</taxon>
        <taxon>Streptomycetaceae</taxon>
        <taxon>Streptomyces</taxon>
    </lineage>
</organism>
<dbReference type="Pfam" id="PF01048">
    <property type="entry name" value="PNP_UDP_1"/>
    <property type="match status" value="1"/>
</dbReference>
<name>A0ABN3WLN4_STRTU</name>
<gene>
    <name evidence="2" type="ORF">GCM10020221_11970</name>
</gene>
<keyword evidence="3" id="KW-1185">Reference proteome</keyword>
<dbReference type="InterPro" id="IPR035994">
    <property type="entry name" value="Nucleoside_phosphorylase_sf"/>
</dbReference>
<evidence type="ECO:0000259" key="1">
    <source>
        <dbReference type="Pfam" id="PF01048"/>
    </source>
</evidence>
<dbReference type="NCBIfam" id="NF004168">
    <property type="entry name" value="PRK05634.1"/>
    <property type="match status" value="1"/>
</dbReference>
<dbReference type="Gene3D" id="3.40.50.1580">
    <property type="entry name" value="Nucleoside phosphorylase domain"/>
    <property type="match status" value="1"/>
</dbReference>
<dbReference type="EMBL" id="BAAAXZ010000043">
    <property type="protein sequence ID" value="GAA2917412.1"/>
    <property type="molecule type" value="Genomic_DNA"/>
</dbReference>
<evidence type="ECO:0000313" key="3">
    <source>
        <dbReference type="Proteomes" id="UP001501102"/>
    </source>
</evidence>
<proteinExistence type="predicted"/>
<dbReference type="SUPFAM" id="SSF53167">
    <property type="entry name" value="Purine and uridine phosphorylases"/>
    <property type="match status" value="1"/>
</dbReference>
<dbReference type="Proteomes" id="UP001501102">
    <property type="component" value="Unassembled WGS sequence"/>
</dbReference>
<sequence length="195" mass="20616">MMDRMRLTGTVTPDRPLLVLAVQEEAAHLDTDLPVLLTGIGKVNAAASLATVLARGDRPSEILNLGTAGALESGWLGTHEIAQVIQHDIDTPVLKALTGRTYGDALTVSEGTGPTLATGDLFVADESARARLAQHAQLVDMEGYALVTVARRADVPIRLIKHVSDEAGAGAGQTWQESVDGCAKVLAEWVREEGF</sequence>
<protein>
    <submittedName>
        <fullName evidence="2">Nucleosidase</fullName>
    </submittedName>
</protein>
<dbReference type="PANTHER" id="PTHR46832">
    <property type="entry name" value="5'-METHYLTHIOADENOSINE/S-ADENOSYLHOMOCYSTEINE NUCLEOSIDASE"/>
    <property type="match status" value="1"/>
</dbReference>
<evidence type="ECO:0000313" key="2">
    <source>
        <dbReference type="EMBL" id="GAA2917412.1"/>
    </source>
</evidence>
<feature type="domain" description="Nucleoside phosphorylase" evidence="1">
    <location>
        <begin position="35"/>
        <end position="184"/>
    </location>
</feature>
<dbReference type="PANTHER" id="PTHR46832:SF1">
    <property type="entry name" value="5'-METHYLTHIOADENOSINE_S-ADENOSYLHOMOCYSTEINE NUCLEOSIDASE"/>
    <property type="match status" value="1"/>
</dbReference>